<dbReference type="InterPro" id="IPR001148">
    <property type="entry name" value="CA_dom"/>
</dbReference>
<dbReference type="InterPro" id="IPR001304">
    <property type="entry name" value="C-type_lectin-like"/>
</dbReference>
<keyword evidence="5" id="KW-1185">Reference proteome</keyword>
<dbReference type="PANTHER" id="PTHR18952:SF278">
    <property type="entry name" value="CARBONIC ANHYDRASE"/>
    <property type="match status" value="1"/>
</dbReference>
<dbReference type="InterPro" id="IPR016186">
    <property type="entry name" value="C-type_lectin-like/link_sf"/>
</dbReference>
<dbReference type="InterPro" id="IPR023561">
    <property type="entry name" value="Carbonic_anhydrase_a-class"/>
</dbReference>
<sequence>MLSAGPDNWPARYPNCAGRRQSPINIQTHSVGYDPSLTDFRLTGYDKLTNSLGVGSLLNFTNTGHAAAVMVSGDVFVEGGGLPGRYRTAEFHFHWGSTASVGSEHAIDGNKYCLEVSDQDNPDFVPLADSAQYIHKAGDYQMLQGIRLRSLLPADTSRYFRYSGSLTTPRCYETVSQLRNLLHESGHDPSVFTSGFFLTGANSPTRILDNWRPLQPLNGRRVQCSFPMAAGQPAASQPTGSAATAPQPTLTRGVCPGNMGYAIFGRHQPPLCVKYMSDRMLYTEAERHCQADGGHLVHVKTLDVWNTLNRFLISRRSESESNVWVGANDRRVDGQHVWTDGTSLARGDPVWDPDSQGDSPHEDCVVMAAYIRLMEAYCASRNRFFCQIDI</sequence>
<evidence type="ECO:0000259" key="3">
    <source>
        <dbReference type="PROSITE" id="PS51144"/>
    </source>
</evidence>
<evidence type="ECO:0000259" key="2">
    <source>
        <dbReference type="PROSITE" id="PS50041"/>
    </source>
</evidence>
<gene>
    <name evidence="4" type="ORF">BaRGS_00009455</name>
</gene>
<dbReference type="PANTHER" id="PTHR18952">
    <property type="entry name" value="CARBONIC ANHYDRASE"/>
    <property type="match status" value="1"/>
</dbReference>
<feature type="domain" description="Alpha-carbonic anhydrase" evidence="3">
    <location>
        <begin position="1"/>
        <end position="226"/>
    </location>
</feature>
<proteinExistence type="inferred from homology"/>
<dbReference type="Pfam" id="PF00194">
    <property type="entry name" value="Carb_anhydrase"/>
    <property type="match status" value="1"/>
</dbReference>
<name>A0ABD0LID7_9CAEN</name>
<dbReference type="InterPro" id="IPR016187">
    <property type="entry name" value="CTDL_fold"/>
</dbReference>
<reference evidence="4 5" key="1">
    <citation type="journal article" date="2023" name="Sci. Data">
        <title>Genome assembly of the Korean intertidal mud-creeper Batillaria attramentaria.</title>
        <authorList>
            <person name="Patra A.K."/>
            <person name="Ho P.T."/>
            <person name="Jun S."/>
            <person name="Lee S.J."/>
            <person name="Kim Y."/>
            <person name="Won Y.J."/>
        </authorList>
    </citation>
    <scope>NUCLEOTIDE SEQUENCE [LARGE SCALE GENOMIC DNA]</scope>
    <source>
        <strain evidence="4">Wonlab-2016</strain>
    </source>
</reference>
<dbReference type="SMART" id="SM01057">
    <property type="entry name" value="Carb_anhydrase"/>
    <property type="match status" value="1"/>
</dbReference>
<protein>
    <recommendedName>
        <fullName evidence="6">Alpha-carbonic anhydrase domain-containing protein</fullName>
    </recommendedName>
</protein>
<organism evidence="4 5">
    <name type="scientific">Batillaria attramentaria</name>
    <dbReference type="NCBI Taxonomy" id="370345"/>
    <lineage>
        <taxon>Eukaryota</taxon>
        <taxon>Metazoa</taxon>
        <taxon>Spiralia</taxon>
        <taxon>Lophotrochozoa</taxon>
        <taxon>Mollusca</taxon>
        <taxon>Gastropoda</taxon>
        <taxon>Caenogastropoda</taxon>
        <taxon>Sorbeoconcha</taxon>
        <taxon>Cerithioidea</taxon>
        <taxon>Batillariidae</taxon>
        <taxon>Batillaria</taxon>
    </lineage>
</organism>
<comment type="caution">
    <text evidence="4">The sequence shown here is derived from an EMBL/GenBank/DDBJ whole genome shotgun (WGS) entry which is preliminary data.</text>
</comment>
<accession>A0ABD0LID7</accession>
<dbReference type="PROSITE" id="PS51144">
    <property type="entry name" value="ALPHA_CA_2"/>
    <property type="match status" value="1"/>
</dbReference>
<feature type="domain" description="C-type lectin" evidence="2">
    <location>
        <begin position="272"/>
        <end position="387"/>
    </location>
</feature>
<dbReference type="Pfam" id="PF00059">
    <property type="entry name" value="Lectin_C"/>
    <property type="match status" value="1"/>
</dbReference>
<dbReference type="Gene3D" id="3.10.200.10">
    <property type="entry name" value="Alpha carbonic anhydrase"/>
    <property type="match status" value="2"/>
</dbReference>
<dbReference type="PROSITE" id="PS50041">
    <property type="entry name" value="C_TYPE_LECTIN_2"/>
    <property type="match status" value="1"/>
</dbReference>
<dbReference type="CDD" id="cd00037">
    <property type="entry name" value="CLECT"/>
    <property type="match status" value="1"/>
</dbReference>
<dbReference type="SUPFAM" id="SSF56436">
    <property type="entry name" value="C-type lectin-like"/>
    <property type="match status" value="1"/>
</dbReference>
<dbReference type="InterPro" id="IPR036398">
    <property type="entry name" value="CA_dom_sf"/>
</dbReference>
<evidence type="ECO:0000313" key="4">
    <source>
        <dbReference type="EMBL" id="KAK7499195.1"/>
    </source>
</evidence>
<evidence type="ECO:0008006" key="6">
    <source>
        <dbReference type="Google" id="ProtNLM"/>
    </source>
</evidence>
<dbReference type="EMBL" id="JACVVK020000045">
    <property type="protein sequence ID" value="KAK7499195.1"/>
    <property type="molecule type" value="Genomic_DNA"/>
</dbReference>
<dbReference type="AlphaFoldDB" id="A0ABD0LID7"/>
<dbReference type="SMART" id="SM00034">
    <property type="entry name" value="CLECT"/>
    <property type="match status" value="1"/>
</dbReference>
<dbReference type="Proteomes" id="UP001519460">
    <property type="component" value="Unassembled WGS sequence"/>
</dbReference>
<dbReference type="SUPFAM" id="SSF51069">
    <property type="entry name" value="Carbonic anhydrase"/>
    <property type="match status" value="1"/>
</dbReference>
<evidence type="ECO:0000256" key="1">
    <source>
        <dbReference type="ARBA" id="ARBA00010718"/>
    </source>
</evidence>
<comment type="similarity">
    <text evidence="1">Belongs to the alpha-carbonic anhydrase family.</text>
</comment>
<dbReference type="Gene3D" id="3.10.100.10">
    <property type="entry name" value="Mannose-Binding Protein A, subunit A"/>
    <property type="match status" value="1"/>
</dbReference>
<evidence type="ECO:0000313" key="5">
    <source>
        <dbReference type="Proteomes" id="UP001519460"/>
    </source>
</evidence>